<feature type="binding site" evidence="13 14">
    <location>
        <position position="69"/>
    </location>
    <ligand>
        <name>[4Fe-4S] cluster</name>
        <dbReference type="ChEBI" id="CHEBI:49883"/>
        <note>4Fe-4S-S-AdoMet</note>
    </ligand>
</feature>
<dbReference type="SFLD" id="SFLDS00029">
    <property type="entry name" value="Radical_SAM"/>
    <property type="match status" value="1"/>
</dbReference>
<organism evidence="16 17">
    <name type="scientific">Thalassospira lucentensis</name>
    <dbReference type="NCBI Taxonomy" id="168935"/>
    <lineage>
        <taxon>Bacteria</taxon>
        <taxon>Pseudomonadati</taxon>
        <taxon>Pseudomonadota</taxon>
        <taxon>Alphaproteobacteria</taxon>
        <taxon>Rhodospirillales</taxon>
        <taxon>Thalassospiraceae</taxon>
        <taxon>Thalassospira</taxon>
    </lineage>
</organism>
<comment type="cofactor">
    <cofactor evidence="13">
        <name>[2Fe-2S] cluster</name>
        <dbReference type="ChEBI" id="CHEBI:190135"/>
    </cofactor>
    <text evidence="13">Binds 1 [2Fe-2S] cluster. The cluster is coordinated with 3 cysteines and 1 arginine.</text>
</comment>
<feature type="binding site" evidence="13 14">
    <location>
        <position position="142"/>
    </location>
    <ligand>
        <name>[2Fe-2S] cluster</name>
        <dbReference type="ChEBI" id="CHEBI:190135"/>
    </ligand>
</feature>
<dbReference type="GO" id="GO:0051539">
    <property type="term" value="F:4 iron, 4 sulfur cluster binding"/>
    <property type="evidence" value="ECO:0007669"/>
    <property type="project" value="UniProtKB-KW"/>
</dbReference>
<dbReference type="InterPro" id="IPR002684">
    <property type="entry name" value="Biotin_synth/BioAB"/>
</dbReference>
<dbReference type="Pfam" id="PF04055">
    <property type="entry name" value="Radical_SAM"/>
    <property type="match status" value="1"/>
</dbReference>
<comment type="cofactor">
    <cofactor evidence="14">
        <name>[2Fe-2S] cluster</name>
        <dbReference type="ChEBI" id="CHEBI:190135"/>
    </cofactor>
    <text evidence="14">Binds 1 [2Fe-2S] cluster. The cluster is coordinated with 3 cysteines and 1 arginine.</text>
</comment>
<feature type="binding site" evidence="13 14">
    <location>
        <position position="274"/>
    </location>
    <ligand>
        <name>[2Fe-2S] cluster</name>
        <dbReference type="ChEBI" id="CHEBI:190135"/>
    </ligand>
</feature>
<accession>A0A154L7Z1</accession>
<dbReference type="PANTHER" id="PTHR22976">
    <property type="entry name" value="BIOTIN SYNTHASE"/>
    <property type="match status" value="1"/>
</dbReference>
<keyword evidence="5 13" id="KW-0808">Transferase</keyword>
<dbReference type="InterPro" id="IPR058240">
    <property type="entry name" value="rSAM_sf"/>
</dbReference>
<dbReference type="OrthoDB" id="9786826at2"/>
<dbReference type="GO" id="GO:0009102">
    <property type="term" value="P:biotin biosynthetic process"/>
    <property type="evidence" value="ECO:0007669"/>
    <property type="project" value="UniProtKB-UniRule"/>
</dbReference>
<dbReference type="EC" id="2.8.1.6" evidence="3 13"/>
<evidence type="ECO:0000256" key="12">
    <source>
        <dbReference type="ARBA" id="ARBA00051157"/>
    </source>
</evidence>
<evidence type="ECO:0000256" key="8">
    <source>
        <dbReference type="ARBA" id="ARBA00022723"/>
    </source>
</evidence>
<comment type="caution">
    <text evidence="16">The sequence shown here is derived from an EMBL/GenBank/DDBJ whole genome shotgun (WGS) entry which is preliminary data.</text>
</comment>
<feature type="binding site" evidence="13 14">
    <location>
        <position position="202"/>
    </location>
    <ligand>
        <name>[2Fe-2S] cluster</name>
        <dbReference type="ChEBI" id="CHEBI:190135"/>
    </ligand>
</feature>
<dbReference type="GO" id="GO:0005506">
    <property type="term" value="F:iron ion binding"/>
    <property type="evidence" value="ECO:0007669"/>
    <property type="project" value="UniProtKB-UniRule"/>
</dbReference>
<feature type="domain" description="Radical SAM core" evidence="15">
    <location>
        <begin position="50"/>
        <end position="270"/>
    </location>
</feature>
<dbReference type="NCBIfam" id="TIGR00433">
    <property type="entry name" value="bioB"/>
    <property type="match status" value="1"/>
</dbReference>
<keyword evidence="7 13" id="KW-0001">2Fe-2S</keyword>
<keyword evidence="4 13" id="KW-0004">4Fe-4S</keyword>
<keyword evidence="6 13" id="KW-0949">S-adenosyl-L-methionine</keyword>
<evidence type="ECO:0000256" key="14">
    <source>
        <dbReference type="PIRSR" id="PIRSR001619-1"/>
    </source>
</evidence>
<dbReference type="InterPro" id="IPR006638">
    <property type="entry name" value="Elp3/MiaA/NifB-like_rSAM"/>
</dbReference>
<dbReference type="UniPathway" id="UPA00078">
    <property type="reaction ID" value="UER00162"/>
</dbReference>
<dbReference type="PIRSF" id="PIRSF001619">
    <property type="entry name" value="Biotin_synth"/>
    <property type="match status" value="1"/>
</dbReference>
<proteinExistence type="inferred from homology"/>
<dbReference type="Gene3D" id="3.20.20.70">
    <property type="entry name" value="Aldolase class I"/>
    <property type="match status" value="1"/>
</dbReference>
<dbReference type="SMART" id="SM00729">
    <property type="entry name" value="Elp3"/>
    <property type="match status" value="1"/>
</dbReference>
<dbReference type="AlphaFoldDB" id="A0A154L7Z1"/>
<dbReference type="PROSITE" id="PS51918">
    <property type="entry name" value="RADICAL_SAM"/>
    <property type="match status" value="1"/>
</dbReference>
<evidence type="ECO:0000256" key="11">
    <source>
        <dbReference type="ARBA" id="ARBA00023014"/>
    </source>
</evidence>
<comment type="subunit">
    <text evidence="13">Homodimer.</text>
</comment>
<dbReference type="Proteomes" id="UP000076335">
    <property type="component" value="Unassembled WGS sequence"/>
</dbReference>
<dbReference type="SMART" id="SM00876">
    <property type="entry name" value="BATS"/>
    <property type="match status" value="1"/>
</dbReference>
<evidence type="ECO:0000256" key="13">
    <source>
        <dbReference type="HAMAP-Rule" id="MF_01694"/>
    </source>
</evidence>
<comment type="function">
    <text evidence="13">Catalyzes the conversion of dethiobiotin (DTB) to biotin by the insertion of a sulfur atom into dethiobiotin via a radical-based mechanism.</text>
</comment>
<reference evidence="16 17" key="1">
    <citation type="submission" date="2015-12" db="EMBL/GenBank/DDBJ databases">
        <title>Genome sequence of Thalassospira lucentensis MCCC 1A02072.</title>
        <authorList>
            <person name="Lu L."/>
            <person name="Lai Q."/>
            <person name="Shao Z."/>
            <person name="Qian P."/>
        </authorList>
    </citation>
    <scope>NUCLEOTIDE SEQUENCE [LARGE SCALE GENOMIC DNA]</scope>
    <source>
        <strain evidence="16 17">MCCC 1A02072</strain>
    </source>
</reference>
<dbReference type="SFLD" id="SFLDF00272">
    <property type="entry name" value="biotin_synthase"/>
    <property type="match status" value="1"/>
</dbReference>
<dbReference type="Pfam" id="PF06968">
    <property type="entry name" value="BATS"/>
    <property type="match status" value="1"/>
</dbReference>
<comment type="similarity">
    <text evidence="2 13">Belongs to the radical SAM superfamily. Biotin synthase family.</text>
</comment>
<dbReference type="SUPFAM" id="SSF102114">
    <property type="entry name" value="Radical SAM enzymes"/>
    <property type="match status" value="1"/>
</dbReference>
<dbReference type="HAMAP" id="MF_01694">
    <property type="entry name" value="BioB"/>
    <property type="match status" value="1"/>
</dbReference>
<feature type="binding site" evidence="13 14">
    <location>
        <position position="72"/>
    </location>
    <ligand>
        <name>[4Fe-4S] cluster</name>
        <dbReference type="ChEBI" id="CHEBI:49883"/>
        <note>4Fe-4S-S-AdoMet</note>
    </ligand>
</feature>
<evidence type="ECO:0000256" key="10">
    <source>
        <dbReference type="ARBA" id="ARBA00023004"/>
    </source>
</evidence>
<feature type="binding site" evidence="13 14">
    <location>
        <position position="110"/>
    </location>
    <ligand>
        <name>[2Fe-2S] cluster</name>
        <dbReference type="ChEBI" id="CHEBI:190135"/>
    </ligand>
</feature>
<dbReference type="RefSeq" id="WP_062949861.1">
    <property type="nucleotide sequence ID" value="NZ_LPVY01000005.1"/>
</dbReference>
<evidence type="ECO:0000256" key="9">
    <source>
        <dbReference type="ARBA" id="ARBA00022756"/>
    </source>
</evidence>
<evidence type="ECO:0000256" key="4">
    <source>
        <dbReference type="ARBA" id="ARBA00022485"/>
    </source>
</evidence>
<evidence type="ECO:0000259" key="15">
    <source>
        <dbReference type="PROSITE" id="PS51918"/>
    </source>
</evidence>
<evidence type="ECO:0000256" key="1">
    <source>
        <dbReference type="ARBA" id="ARBA00004942"/>
    </source>
</evidence>
<evidence type="ECO:0000256" key="7">
    <source>
        <dbReference type="ARBA" id="ARBA00022714"/>
    </source>
</evidence>
<gene>
    <name evidence="13" type="primary">bioB</name>
    <name evidence="16" type="ORF">AUP42_14025</name>
</gene>
<keyword evidence="8 13" id="KW-0479">Metal-binding</keyword>
<feature type="binding site" evidence="13 14">
    <location>
        <position position="65"/>
    </location>
    <ligand>
        <name>[4Fe-4S] cluster</name>
        <dbReference type="ChEBI" id="CHEBI:49883"/>
        <note>4Fe-4S-S-AdoMet</note>
    </ligand>
</feature>
<keyword evidence="11 13" id="KW-0411">Iron-sulfur</keyword>
<dbReference type="InterPro" id="IPR007197">
    <property type="entry name" value="rSAM"/>
</dbReference>
<evidence type="ECO:0000256" key="2">
    <source>
        <dbReference type="ARBA" id="ARBA00010765"/>
    </source>
</evidence>
<evidence type="ECO:0000313" key="16">
    <source>
        <dbReference type="EMBL" id="KZB66665.1"/>
    </source>
</evidence>
<keyword evidence="10 13" id="KW-0408">Iron</keyword>
<comment type="pathway">
    <text evidence="1 13">Cofactor biosynthesis; biotin biosynthesis; biotin from 7,8-diaminononanoate: step 2/2.</text>
</comment>
<dbReference type="InterPro" id="IPR010722">
    <property type="entry name" value="BATS_dom"/>
</dbReference>
<dbReference type="SFLD" id="SFLDG01278">
    <property type="entry name" value="biotin_synthase_like"/>
    <property type="match status" value="1"/>
</dbReference>
<name>A0A154L7Z1_9PROT</name>
<protein>
    <recommendedName>
        <fullName evidence="3 13">Biotin synthase</fullName>
        <ecNumber evidence="3 13">2.8.1.6</ecNumber>
    </recommendedName>
</protein>
<evidence type="ECO:0000313" key="17">
    <source>
        <dbReference type="Proteomes" id="UP000076335"/>
    </source>
</evidence>
<dbReference type="CDD" id="cd01335">
    <property type="entry name" value="Radical_SAM"/>
    <property type="match status" value="1"/>
</dbReference>
<dbReference type="SFLD" id="SFLDG01060">
    <property type="entry name" value="BATS_domain_containing"/>
    <property type="match status" value="1"/>
</dbReference>
<dbReference type="InterPro" id="IPR024177">
    <property type="entry name" value="Biotin_synthase"/>
</dbReference>
<comment type="cofactor">
    <cofactor evidence="13 14">
        <name>[4Fe-4S] cluster</name>
        <dbReference type="ChEBI" id="CHEBI:49883"/>
    </cofactor>
    <text evidence="13 14">Binds 1 [4Fe-4S] cluster. The cluster is coordinated with 3 cysteines and an exchangeable S-adenosyl-L-methionine.</text>
</comment>
<evidence type="ECO:0000256" key="6">
    <source>
        <dbReference type="ARBA" id="ARBA00022691"/>
    </source>
</evidence>
<dbReference type="EMBL" id="LPVY01000005">
    <property type="protein sequence ID" value="KZB66665.1"/>
    <property type="molecule type" value="Genomic_DNA"/>
</dbReference>
<dbReference type="PANTHER" id="PTHR22976:SF2">
    <property type="entry name" value="BIOTIN SYNTHASE, MITOCHONDRIAL"/>
    <property type="match status" value="1"/>
</dbReference>
<dbReference type="GO" id="GO:0004076">
    <property type="term" value="F:biotin synthase activity"/>
    <property type="evidence" value="ECO:0007669"/>
    <property type="project" value="UniProtKB-UniRule"/>
</dbReference>
<dbReference type="GO" id="GO:0051537">
    <property type="term" value="F:2 iron, 2 sulfur cluster binding"/>
    <property type="evidence" value="ECO:0007669"/>
    <property type="project" value="UniProtKB-KW"/>
</dbReference>
<dbReference type="InterPro" id="IPR013785">
    <property type="entry name" value="Aldolase_TIM"/>
</dbReference>
<evidence type="ECO:0000256" key="5">
    <source>
        <dbReference type="ARBA" id="ARBA00022679"/>
    </source>
</evidence>
<evidence type="ECO:0000256" key="3">
    <source>
        <dbReference type="ARBA" id="ARBA00012236"/>
    </source>
</evidence>
<sequence>MNSLPAQNPAVDQTIRHDWTVDEIEAIYRLPLLELMGRASAVHRTHHDPNALQKASLLSIKTGGCPEDCAYCPQSAHHREVNLGKEQLMDPGMVLKMAARAKAAGADRFCMGAAWRRVRDGAAFDAVIEMVRGVRSLGMEACVTLGMLETRHAERLAGAGLTAYNHNLDTSPEYYSQIISTRTYQDRLDTLAAVRGAGIDLCCGGIIGMGESIRDRASMLQVLAGFAPHPESVPINALVPVAGTPLADRDPVDALELVRMVATARITMPKSTVRLSAGRTDLTREAQIMCLMAGANSVFYGEKLLTTPNPQEDSDTTLFAALGPIPASAA</sequence>
<comment type="catalytic activity">
    <reaction evidence="12 13">
        <text>(4R,5S)-dethiobiotin + (sulfur carrier)-SH + 2 reduced [2Fe-2S]-[ferredoxin] + 2 S-adenosyl-L-methionine = (sulfur carrier)-H + biotin + 2 5'-deoxyadenosine + 2 L-methionine + 2 oxidized [2Fe-2S]-[ferredoxin]</text>
        <dbReference type="Rhea" id="RHEA:22060"/>
        <dbReference type="Rhea" id="RHEA-COMP:10000"/>
        <dbReference type="Rhea" id="RHEA-COMP:10001"/>
        <dbReference type="Rhea" id="RHEA-COMP:14737"/>
        <dbReference type="Rhea" id="RHEA-COMP:14739"/>
        <dbReference type="ChEBI" id="CHEBI:17319"/>
        <dbReference type="ChEBI" id="CHEBI:29917"/>
        <dbReference type="ChEBI" id="CHEBI:33737"/>
        <dbReference type="ChEBI" id="CHEBI:33738"/>
        <dbReference type="ChEBI" id="CHEBI:57586"/>
        <dbReference type="ChEBI" id="CHEBI:57844"/>
        <dbReference type="ChEBI" id="CHEBI:59789"/>
        <dbReference type="ChEBI" id="CHEBI:64428"/>
        <dbReference type="ChEBI" id="CHEBI:149473"/>
        <dbReference type="EC" id="2.8.1.6"/>
    </reaction>
</comment>
<keyword evidence="9 13" id="KW-0093">Biotin biosynthesis</keyword>